<reference evidence="23" key="1">
    <citation type="submission" date="2019-12" db="EMBL/GenBank/DDBJ databases">
        <title>High-Quality draft genome sequences of three cyanobacteria isolated from the limestone walls of the Old Cathedral of Coimbra.</title>
        <authorList>
            <person name="Tiago I."/>
            <person name="Soares F."/>
            <person name="Portugal A."/>
        </authorList>
    </citation>
    <scope>NUCLEOTIDE SEQUENCE [LARGE SCALE GENOMIC DNA]</scope>
    <source>
        <strain evidence="23">C</strain>
    </source>
</reference>
<evidence type="ECO:0000256" key="13">
    <source>
        <dbReference type="ARBA" id="ARBA00022984"/>
    </source>
</evidence>
<dbReference type="InterPro" id="IPR012338">
    <property type="entry name" value="Beta-lactam/transpept-like"/>
</dbReference>
<dbReference type="PROSITE" id="PS00337">
    <property type="entry name" value="BETA_LACTAMASE_D"/>
    <property type="match status" value="1"/>
</dbReference>
<feature type="domain" description="Penicillin-binding protein transpeptidase" evidence="21">
    <location>
        <begin position="275"/>
        <end position="582"/>
    </location>
</feature>
<dbReference type="InterPro" id="IPR050515">
    <property type="entry name" value="Beta-lactam/transpept"/>
</dbReference>
<organism evidence="23 24">
    <name type="scientific">Petrachloros mirabilis ULC683</name>
    <dbReference type="NCBI Taxonomy" id="2781853"/>
    <lineage>
        <taxon>Bacteria</taxon>
        <taxon>Bacillati</taxon>
        <taxon>Cyanobacteriota</taxon>
        <taxon>Cyanophyceae</taxon>
        <taxon>Synechococcales</taxon>
        <taxon>Petrachlorosaceae</taxon>
        <taxon>Petrachloros</taxon>
        <taxon>Petrachloros mirabilis</taxon>
    </lineage>
</organism>
<keyword evidence="10" id="KW-0732">Signal</keyword>
<evidence type="ECO:0000256" key="1">
    <source>
        <dbReference type="ARBA" id="ARBA00004167"/>
    </source>
</evidence>
<keyword evidence="12" id="KW-0133">Cell shape</keyword>
<keyword evidence="8" id="KW-0645">Protease</keyword>
<keyword evidence="6" id="KW-1003">Cell membrane</keyword>
<dbReference type="EMBL" id="WVIC01000001">
    <property type="protein sequence ID" value="NCJ05022.1"/>
    <property type="molecule type" value="Genomic_DNA"/>
</dbReference>
<evidence type="ECO:0000256" key="4">
    <source>
        <dbReference type="ARBA" id="ARBA00007898"/>
    </source>
</evidence>
<dbReference type="GO" id="GO:0005886">
    <property type="term" value="C:plasma membrane"/>
    <property type="evidence" value="ECO:0007669"/>
    <property type="project" value="UniProtKB-SubCell"/>
</dbReference>
<keyword evidence="23" id="KW-0121">Carboxypeptidase</keyword>
<protein>
    <recommendedName>
        <fullName evidence="5 18">Beta-lactamase</fullName>
        <ecNumber evidence="5 18">3.5.2.6</ecNumber>
    </recommendedName>
</protein>
<proteinExistence type="inferred from homology"/>
<evidence type="ECO:0000256" key="2">
    <source>
        <dbReference type="ARBA" id="ARBA00004236"/>
    </source>
</evidence>
<dbReference type="GO" id="GO:0009252">
    <property type="term" value="P:peptidoglycan biosynthetic process"/>
    <property type="evidence" value="ECO:0007669"/>
    <property type="project" value="UniProtKB-KW"/>
</dbReference>
<accession>A0A8K1ZVS1</accession>
<evidence type="ECO:0000256" key="19">
    <source>
        <dbReference type="SAM" id="MobiDB-lite"/>
    </source>
</evidence>
<evidence type="ECO:0000256" key="5">
    <source>
        <dbReference type="ARBA" id="ARBA00012865"/>
    </source>
</evidence>
<dbReference type="GO" id="GO:0008658">
    <property type="term" value="F:penicillin binding"/>
    <property type="evidence" value="ECO:0007669"/>
    <property type="project" value="InterPro"/>
</dbReference>
<dbReference type="Gene3D" id="3.90.1310.10">
    <property type="entry name" value="Penicillin-binding protein 2a (Domain 2)"/>
    <property type="match status" value="1"/>
</dbReference>
<evidence type="ECO:0000259" key="21">
    <source>
        <dbReference type="Pfam" id="PF00905"/>
    </source>
</evidence>
<gene>
    <name evidence="23" type="primary">mrdA</name>
    <name evidence="23" type="ORF">GS597_00495</name>
</gene>
<dbReference type="InterPro" id="IPR002137">
    <property type="entry name" value="Beta-lactam_class-D_AS"/>
</dbReference>
<evidence type="ECO:0000256" key="14">
    <source>
        <dbReference type="ARBA" id="ARBA00022989"/>
    </source>
</evidence>
<dbReference type="AlphaFoldDB" id="A0A8K1ZVS1"/>
<evidence type="ECO:0000256" key="18">
    <source>
        <dbReference type="RuleBase" id="RU361140"/>
    </source>
</evidence>
<evidence type="ECO:0000256" key="16">
    <source>
        <dbReference type="ARBA" id="ARBA00023251"/>
    </source>
</evidence>
<sequence length="588" mass="63968">MSLLQSQPTAYFKRPATSRTVGSGERTLLLMILLTLSLFGAIGTRLGYLQLIEGERNQQLANENRIRLIPKRPERGKLLDRKGRILAHSRFSYSVFVWPMVLRQAEWPQTRAIVAEILNLPEDEIQERLEQAGEYSPTLVRIAQALPFDQVVALAERSYELPGVEIDQEAVRDYPHGELAAQVLGYIGEISAEELDRRQDEGYRLGDIVGQMGIEAAYESQLRGTWGGQQVEVDGSGRIVQVLGEKPSLPGKNVTLSLDLEVQRAAEAALGDRQGAVVAIDPRNGEVLAMASRPGFDPNWFARRVTEAEWQQLQSRQFPFVNRALQGFPPASTFKVVTAIAGLESDTFSPDTILMTYPSIHGVGDWNGAGFGAIGFVTAMQWSSNTFFGQVGVRTGPTLFLEWAKKLGLGLPTGIDIQGESAGFLPDPAWKEEVFGYGWYPADSVMVSIGQGAVQVSPLQAAMVYATIANGGYRVKPHLLRAATEQPEWQPVPLNLKPSTLNVIRNGLRAVVTSGTGQALNVPSIPPAAGKSGTGEDPPRRSHTWFGAYAPFNNPEIVVVAFGENTGGGGGSVAGPMTLQVLEAYFKK</sequence>
<dbReference type="Pfam" id="PF03717">
    <property type="entry name" value="PBP_dimer"/>
    <property type="match status" value="1"/>
</dbReference>
<dbReference type="GO" id="GO:0046677">
    <property type="term" value="P:response to antibiotic"/>
    <property type="evidence" value="ECO:0007669"/>
    <property type="project" value="UniProtKB-UniRule"/>
</dbReference>
<feature type="region of interest" description="Disordered" evidence="19">
    <location>
        <begin position="523"/>
        <end position="543"/>
    </location>
</feature>
<evidence type="ECO:0000313" key="23">
    <source>
        <dbReference type="EMBL" id="NCJ05022.1"/>
    </source>
</evidence>
<dbReference type="GO" id="GO:0009002">
    <property type="term" value="F:serine-type D-Ala-D-Ala carboxypeptidase activity"/>
    <property type="evidence" value="ECO:0007669"/>
    <property type="project" value="InterPro"/>
</dbReference>
<dbReference type="GO" id="GO:0017001">
    <property type="term" value="P:antibiotic catabolic process"/>
    <property type="evidence" value="ECO:0007669"/>
    <property type="project" value="InterPro"/>
</dbReference>
<keyword evidence="11 18" id="KW-0378">Hydrolase</keyword>
<keyword evidence="9 20" id="KW-0812">Transmembrane</keyword>
<evidence type="ECO:0000256" key="12">
    <source>
        <dbReference type="ARBA" id="ARBA00022960"/>
    </source>
</evidence>
<dbReference type="GO" id="GO:0008360">
    <property type="term" value="P:regulation of cell shape"/>
    <property type="evidence" value="ECO:0007669"/>
    <property type="project" value="UniProtKB-KW"/>
</dbReference>
<evidence type="ECO:0000256" key="6">
    <source>
        <dbReference type="ARBA" id="ARBA00022475"/>
    </source>
</evidence>
<evidence type="ECO:0000256" key="11">
    <source>
        <dbReference type="ARBA" id="ARBA00022801"/>
    </source>
</evidence>
<evidence type="ECO:0000256" key="17">
    <source>
        <dbReference type="ARBA" id="ARBA00023316"/>
    </source>
</evidence>
<dbReference type="PANTHER" id="PTHR30627">
    <property type="entry name" value="PEPTIDOGLYCAN D,D-TRANSPEPTIDASE"/>
    <property type="match status" value="1"/>
</dbReference>
<dbReference type="InterPro" id="IPR005311">
    <property type="entry name" value="PBP_dimer"/>
</dbReference>
<keyword evidence="14 20" id="KW-1133">Transmembrane helix</keyword>
<comment type="subcellular location">
    <subcellularLocation>
        <location evidence="2">Cell membrane</location>
    </subcellularLocation>
    <subcellularLocation>
        <location evidence="1">Membrane</location>
        <topology evidence="1">Single-pass membrane protein</topology>
    </subcellularLocation>
</comment>
<evidence type="ECO:0000256" key="9">
    <source>
        <dbReference type="ARBA" id="ARBA00022692"/>
    </source>
</evidence>
<comment type="similarity">
    <text evidence="3">Belongs to the transpeptidase family.</text>
</comment>
<dbReference type="GO" id="GO:0006508">
    <property type="term" value="P:proteolysis"/>
    <property type="evidence" value="ECO:0007669"/>
    <property type="project" value="UniProtKB-KW"/>
</dbReference>
<dbReference type="NCBIfam" id="TIGR03423">
    <property type="entry name" value="pbp2_mrdA"/>
    <property type="match status" value="1"/>
</dbReference>
<keyword evidence="15 20" id="KW-0472">Membrane</keyword>
<dbReference type="Proteomes" id="UP000607397">
    <property type="component" value="Unassembled WGS sequence"/>
</dbReference>
<dbReference type="Gene3D" id="3.30.1390.30">
    <property type="entry name" value="Penicillin-binding protein 2a, domain 3"/>
    <property type="match status" value="1"/>
</dbReference>
<dbReference type="SUPFAM" id="SSF56519">
    <property type="entry name" value="Penicillin binding protein dimerisation domain"/>
    <property type="match status" value="1"/>
</dbReference>
<dbReference type="RefSeq" id="WP_161823493.1">
    <property type="nucleotide sequence ID" value="NZ_WVIC01000001.1"/>
</dbReference>
<dbReference type="InterPro" id="IPR017790">
    <property type="entry name" value="Penicillin-binding_protein_2"/>
</dbReference>
<keyword evidence="16 18" id="KW-0046">Antibiotic resistance</keyword>
<dbReference type="InterPro" id="IPR036138">
    <property type="entry name" value="PBP_dimer_sf"/>
</dbReference>
<evidence type="ECO:0000256" key="20">
    <source>
        <dbReference type="SAM" id="Phobius"/>
    </source>
</evidence>
<keyword evidence="13" id="KW-0573">Peptidoglycan synthesis</keyword>
<dbReference type="Pfam" id="PF00905">
    <property type="entry name" value="Transpeptidase"/>
    <property type="match status" value="1"/>
</dbReference>
<feature type="transmembrane region" description="Helical" evidence="20">
    <location>
        <begin position="28"/>
        <end position="48"/>
    </location>
</feature>
<evidence type="ECO:0000313" key="24">
    <source>
        <dbReference type="Proteomes" id="UP000607397"/>
    </source>
</evidence>
<evidence type="ECO:0000259" key="22">
    <source>
        <dbReference type="Pfam" id="PF03717"/>
    </source>
</evidence>
<evidence type="ECO:0000256" key="7">
    <source>
        <dbReference type="ARBA" id="ARBA00022519"/>
    </source>
</evidence>
<comment type="caution">
    <text evidence="23">The sequence shown here is derived from an EMBL/GenBank/DDBJ whole genome shotgun (WGS) entry which is preliminary data.</text>
</comment>
<comment type="similarity">
    <text evidence="4 18">Belongs to the class-D beta-lactamase family.</text>
</comment>
<keyword evidence="24" id="KW-1185">Reference proteome</keyword>
<feature type="domain" description="Penicillin-binding protein dimerisation" evidence="22">
    <location>
        <begin position="72"/>
        <end position="242"/>
    </location>
</feature>
<name>A0A8K1ZVS1_9CYAN</name>
<comment type="catalytic activity">
    <reaction evidence="18">
        <text>a beta-lactam + H2O = a substituted beta-amino acid</text>
        <dbReference type="Rhea" id="RHEA:20401"/>
        <dbReference type="ChEBI" id="CHEBI:15377"/>
        <dbReference type="ChEBI" id="CHEBI:35627"/>
        <dbReference type="ChEBI" id="CHEBI:140347"/>
        <dbReference type="EC" id="3.5.2.6"/>
    </reaction>
</comment>
<dbReference type="SUPFAM" id="SSF56601">
    <property type="entry name" value="beta-lactamase/transpeptidase-like"/>
    <property type="match status" value="1"/>
</dbReference>
<evidence type="ECO:0000256" key="3">
    <source>
        <dbReference type="ARBA" id="ARBA00007171"/>
    </source>
</evidence>
<dbReference type="EC" id="3.5.2.6" evidence="5 18"/>
<dbReference type="GO" id="GO:0071972">
    <property type="term" value="F:peptidoglycan L,D-transpeptidase activity"/>
    <property type="evidence" value="ECO:0007669"/>
    <property type="project" value="TreeGrafter"/>
</dbReference>
<evidence type="ECO:0000256" key="10">
    <source>
        <dbReference type="ARBA" id="ARBA00022729"/>
    </source>
</evidence>
<dbReference type="InterPro" id="IPR001460">
    <property type="entry name" value="PCN-bd_Tpept"/>
</dbReference>
<evidence type="ECO:0000256" key="15">
    <source>
        <dbReference type="ARBA" id="ARBA00023136"/>
    </source>
</evidence>
<keyword evidence="7" id="KW-0997">Cell inner membrane</keyword>
<dbReference type="GO" id="GO:0008800">
    <property type="term" value="F:beta-lactamase activity"/>
    <property type="evidence" value="ECO:0007669"/>
    <property type="project" value="UniProtKB-UniRule"/>
</dbReference>
<dbReference type="GO" id="GO:0071555">
    <property type="term" value="P:cell wall organization"/>
    <property type="evidence" value="ECO:0007669"/>
    <property type="project" value="UniProtKB-KW"/>
</dbReference>
<evidence type="ECO:0000256" key="8">
    <source>
        <dbReference type="ARBA" id="ARBA00022670"/>
    </source>
</evidence>
<dbReference type="PANTHER" id="PTHR30627:SF2">
    <property type="entry name" value="PEPTIDOGLYCAN D,D-TRANSPEPTIDASE MRDA"/>
    <property type="match status" value="1"/>
</dbReference>
<dbReference type="Gene3D" id="3.40.710.10">
    <property type="entry name" value="DD-peptidase/beta-lactamase superfamily"/>
    <property type="match status" value="1"/>
</dbReference>
<keyword evidence="17" id="KW-0961">Cell wall biogenesis/degradation</keyword>